<dbReference type="RefSeq" id="WP_051641969.1">
    <property type="nucleotide sequence ID" value="NZ_JAGSGC010000001.1"/>
</dbReference>
<dbReference type="Pfam" id="PF07963">
    <property type="entry name" value="N_methyl"/>
    <property type="match status" value="1"/>
</dbReference>
<reference evidence="2 3" key="1">
    <citation type="submission" date="2014-04" db="EMBL/GenBank/DDBJ databases">
        <title>Draft genome sequence of Photobacterium halotolerans S2753: a solonamide, ngercheumicin and holomycin producer.</title>
        <authorList>
            <person name="Machado H.R."/>
            <person name="Gram L."/>
        </authorList>
    </citation>
    <scope>NUCLEOTIDE SEQUENCE [LARGE SCALE GENOMIC DNA]</scope>
    <source>
        <strain evidence="2 3">S2753</strain>
    </source>
</reference>
<organism evidence="2 3">
    <name type="scientific">Photobacterium galatheae</name>
    <dbReference type="NCBI Taxonomy" id="1654360"/>
    <lineage>
        <taxon>Bacteria</taxon>
        <taxon>Pseudomonadati</taxon>
        <taxon>Pseudomonadota</taxon>
        <taxon>Gammaproteobacteria</taxon>
        <taxon>Vibrionales</taxon>
        <taxon>Vibrionaceae</taxon>
        <taxon>Photobacterium</taxon>
    </lineage>
</organism>
<name>A0A066RW09_9GAMM</name>
<dbReference type="InterPro" id="IPR012902">
    <property type="entry name" value="N_methyl_site"/>
</dbReference>
<comment type="caution">
    <text evidence="2">The sequence shown here is derived from an EMBL/GenBank/DDBJ whole genome shotgun (WGS) entry which is preliminary data.</text>
</comment>
<keyword evidence="1" id="KW-0472">Membrane</keyword>
<keyword evidence="1" id="KW-1133">Transmembrane helix</keyword>
<dbReference type="Proteomes" id="UP000027192">
    <property type="component" value="Unassembled WGS sequence"/>
</dbReference>
<gene>
    <name evidence="2" type="ORF">EA58_09160</name>
</gene>
<dbReference type="NCBIfam" id="TIGR02532">
    <property type="entry name" value="IV_pilin_GFxxxE"/>
    <property type="match status" value="1"/>
</dbReference>
<dbReference type="EMBL" id="JMIB01000017">
    <property type="protein sequence ID" value="KDM91887.1"/>
    <property type="molecule type" value="Genomic_DNA"/>
</dbReference>
<keyword evidence="3" id="KW-1185">Reference proteome</keyword>
<dbReference type="AlphaFoldDB" id="A0A066RW09"/>
<evidence type="ECO:0000313" key="2">
    <source>
        <dbReference type="EMBL" id="KDM91887.1"/>
    </source>
</evidence>
<proteinExistence type="predicted"/>
<keyword evidence="1" id="KW-0812">Transmembrane</keyword>
<evidence type="ECO:0000313" key="3">
    <source>
        <dbReference type="Proteomes" id="UP000027192"/>
    </source>
</evidence>
<protein>
    <recommendedName>
        <fullName evidence="4">Type IV pilin</fullName>
    </recommendedName>
</protein>
<evidence type="ECO:0000256" key="1">
    <source>
        <dbReference type="SAM" id="Phobius"/>
    </source>
</evidence>
<accession>A0A066RW09</accession>
<feature type="transmembrane region" description="Helical" evidence="1">
    <location>
        <begin position="21"/>
        <end position="42"/>
    </location>
</feature>
<evidence type="ECO:0008006" key="4">
    <source>
        <dbReference type="Google" id="ProtNLM"/>
    </source>
</evidence>
<dbReference type="STRING" id="1654360.EA58_09160"/>
<sequence>MIFKRARYTQVRQKGFSVFEVLVALLLVSVGLAGMMKLQAYLNIQAENALVTLSAVSQAESVLEVFRSQPEQLPVVQQEALHLHQTPVFLELRFYPDVPVTGVRRVVVSVRWQDRWLNAHLVEMETNIDSPQ</sequence>